<evidence type="ECO:0000313" key="3">
    <source>
        <dbReference type="Proteomes" id="UP001300692"/>
    </source>
</evidence>
<dbReference type="InterPro" id="IPR014914">
    <property type="entry name" value="RES_dom"/>
</dbReference>
<keyword evidence="3" id="KW-1185">Reference proteome</keyword>
<feature type="domain" description="RES" evidence="1">
    <location>
        <begin position="16"/>
        <end position="137"/>
    </location>
</feature>
<reference evidence="2 3" key="1">
    <citation type="submission" date="2022-10" db="EMBL/GenBank/DDBJ databases">
        <title>Comparative genomics and taxonomic characterization of three novel marine species of genus Reichenbachiella exhibiting antioxidant and polysaccharide degradation activities.</title>
        <authorList>
            <person name="Muhammad N."/>
            <person name="Lee Y.-J."/>
            <person name="Ko J."/>
            <person name="Kim S.-G."/>
        </authorList>
    </citation>
    <scope>NUCLEOTIDE SEQUENCE [LARGE SCALE GENOMIC DNA]</scope>
    <source>
        <strain evidence="2 3">ABR2-5</strain>
    </source>
</reference>
<dbReference type="Proteomes" id="UP001300692">
    <property type="component" value="Unassembled WGS sequence"/>
</dbReference>
<name>A0ABT3CUB4_9BACT</name>
<sequence length="145" mass="16609">MRVYRICQTYPPDHDPLDGRGAFLNGGRWNHKGSYAVYTASSLALARAELARHVNLECIPDNFRVYEIEIPDHHHRTIDPIPDGWNADPEDSETKKIGSELLKNPDILCLKVPSICDPDSFNYILNPTYKDFSEVQIIKHYPFTP</sequence>
<organism evidence="2 3">
    <name type="scientific">Reichenbachiella ulvae</name>
    <dbReference type="NCBI Taxonomy" id="2980104"/>
    <lineage>
        <taxon>Bacteria</taxon>
        <taxon>Pseudomonadati</taxon>
        <taxon>Bacteroidota</taxon>
        <taxon>Cytophagia</taxon>
        <taxon>Cytophagales</taxon>
        <taxon>Reichenbachiellaceae</taxon>
        <taxon>Reichenbachiella</taxon>
    </lineage>
</organism>
<gene>
    <name evidence="2" type="ORF">N7U62_11445</name>
</gene>
<dbReference type="SMART" id="SM00953">
    <property type="entry name" value="RES"/>
    <property type="match status" value="1"/>
</dbReference>
<comment type="caution">
    <text evidence="2">The sequence shown here is derived from an EMBL/GenBank/DDBJ whole genome shotgun (WGS) entry which is preliminary data.</text>
</comment>
<evidence type="ECO:0000313" key="2">
    <source>
        <dbReference type="EMBL" id="MCV9387281.1"/>
    </source>
</evidence>
<protein>
    <submittedName>
        <fullName evidence="2">RES family NAD+ phosphorylase</fullName>
    </submittedName>
</protein>
<dbReference type="Pfam" id="PF08808">
    <property type="entry name" value="RES"/>
    <property type="match status" value="1"/>
</dbReference>
<dbReference type="EMBL" id="JAOYOD010000001">
    <property type="protein sequence ID" value="MCV9387281.1"/>
    <property type="molecule type" value="Genomic_DNA"/>
</dbReference>
<accession>A0ABT3CUB4</accession>
<evidence type="ECO:0000259" key="1">
    <source>
        <dbReference type="SMART" id="SM00953"/>
    </source>
</evidence>
<dbReference type="RefSeq" id="WP_264138105.1">
    <property type="nucleotide sequence ID" value="NZ_JAOYOD010000001.1"/>
</dbReference>
<proteinExistence type="predicted"/>